<dbReference type="OrthoDB" id="9808681at2"/>
<dbReference type="SUPFAM" id="SSF53955">
    <property type="entry name" value="Lysozyme-like"/>
    <property type="match status" value="1"/>
</dbReference>
<reference evidence="3 4" key="1">
    <citation type="journal article" date="2016" name="Int. J. Mol. Sci.">
        <title>Comparative genomics of the extreme acidophile Acidithiobacillus thiooxidans reveals intraspecific divergence and niche adaptation.</title>
        <authorList>
            <person name="Zhang X."/>
            <person name="Feng X."/>
            <person name="Tao J."/>
            <person name="Ma L."/>
            <person name="Xiao Y."/>
            <person name="Liang Y."/>
            <person name="Liu X."/>
            <person name="Yin H."/>
        </authorList>
    </citation>
    <scope>NUCLEOTIDE SEQUENCE [LARGE SCALE GENOMIC DNA]</scope>
    <source>
        <strain evidence="2 4">A02</strain>
        <strain evidence="3">DXS-W</strain>
    </source>
</reference>
<dbReference type="Proteomes" id="UP000094893">
    <property type="component" value="Unassembled WGS sequence"/>
</dbReference>
<dbReference type="STRING" id="930.GCA_002079865_02114"/>
<evidence type="ECO:0000313" key="4">
    <source>
        <dbReference type="Proteomes" id="UP000094893"/>
    </source>
</evidence>
<name>A0A1C2IRL2_ACITH</name>
<dbReference type="InterPro" id="IPR023346">
    <property type="entry name" value="Lysozyme-like_dom_sf"/>
</dbReference>
<dbReference type="CDD" id="cd13400">
    <property type="entry name" value="LT_IagB-like"/>
    <property type="match status" value="1"/>
</dbReference>
<dbReference type="InterPro" id="IPR008258">
    <property type="entry name" value="Transglycosylase_SLT_dom_1"/>
</dbReference>
<accession>A0A1C2IRL2</accession>
<sequence length="155" mass="17588">MHCYDAAAQYYQVPAIILKAIHRVEGGKRGDRIADANGTFDHGFMQINTCWKPLLHQEGWTMRFITQNDCANIFAAAWILRQHWNQTHNLWLSVADYHSENAAYGYPYAQKVYQQALSIAQKKVGSAQFSGRKGLLPTAPLKKNVLAPQNVRFVP</sequence>
<dbReference type="RefSeq" id="WP_024893717.1">
    <property type="nucleotide sequence ID" value="NZ_JAAOMO010000036.1"/>
</dbReference>
<protein>
    <recommendedName>
        <fullName evidence="1">Transglycosylase SLT domain-containing protein</fullName>
    </recommendedName>
</protein>
<dbReference type="Pfam" id="PF01464">
    <property type="entry name" value="SLT"/>
    <property type="match status" value="1"/>
</dbReference>
<dbReference type="Gene3D" id="1.10.530.10">
    <property type="match status" value="1"/>
</dbReference>
<dbReference type="AlphaFoldDB" id="A0A1C2IRL2"/>
<dbReference type="EMBL" id="LWRY01000025">
    <property type="protein sequence ID" value="OCX74938.1"/>
    <property type="molecule type" value="Genomic_DNA"/>
</dbReference>
<dbReference type="EMBL" id="LWSA01000102">
    <property type="protein sequence ID" value="OCX73540.1"/>
    <property type="molecule type" value="Genomic_DNA"/>
</dbReference>
<comment type="caution">
    <text evidence="3">The sequence shown here is derived from an EMBL/GenBank/DDBJ whole genome shotgun (WGS) entry which is preliminary data.</text>
</comment>
<evidence type="ECO:0000313" key="5">
    <source>
        <dbReference type="Proteomes" id="UP000095008"/>
    </source>
</evidence>
<proteinExistence type="predicted"/>
<organism evidence="3 5">
    <name type="scientific">Acidithiobacillus thiooxidans</name>
    <name type="common">Thiobacillus thiooxidans</name>
    <dbReference type="NCBI Taxonomy" id="930"/>
    <lineage>
        <taxon>Bacteria</taxon>
        <taxon>Pseudomonadati</taxon>
        <taxon>Pseudomonadota</taxon>
        <taxon>Acidithiobacillia</taxon>
        <taxon>Acidithiobacillales</taxon>
        <taxon>Acidithiobacillaceae</taxon>
        <taxon>Acidithiobacillus</taxon>
    </lineage>
</organism>
<dbReference type="Proteomes" id="UP000095008">
    <property type="component" value="Unassembled WGS sequence"/>
</dbReference>
<keyword evidence="5" id="KW-1185">Reference proteome</keyword>
<evidence type="ECO:0000259" key="1">
    <source>
        <dbReference type="Pfam" id="PF01464"/>
    </source>
</evidence>
<evidence type="ECO:0000313" key="2">
    <source>
        <dbReference type="EMBL" id="OCX73540.1"/>
    </source>
</evidence>
<gene>
    <name evidence="3" type="ORF">A6M23_04170</name>
    <name evidence="2" type="ORF">A6P07_08340</name>
</gene>
<evidence type="ECO:0000313" key="3">
    <source>
        <dbReference type="EMBL" id="OCX74938.1"/>
    </source>
</evidence>
<feature type="domain" description="Transglycosylase SLT" evidence="1">
    <location>
        <begin position="3"/>
        <end position="99"/>
    </location>
</feature>